<dbReference type="RefSeq" id="WP_006015942.1">
    <property type="nucleotide sequence ID" value="NC_009504.1"/>
</dbReference>
<dbReference type="Proteomes" id="UP000006383">
    <property type="component" value="Chromosome II"/>
</dbReference>
<sequence length="42" mass="4441">MALHDAGSDYQASTSSIIVWLGRMMNGTVDMEALNAKAAALE</sequence>
<protein>
    <submittedName>
        <fullName evidence="1">Uncharacterized protein</fullName>
    </submittedName>
</protein>
<proteinExistence type="predicted"/>
<reference evidence="2" key="1">
    <citation type="journal article" date="2009" name="PLoS ONE">
        <title>Genome degradation in Brucella ovis corresponds with narrowing of its host range and tissue tropism.</title>
        <authorList>
            <person name="Tsolis R.M."/>
            <person name="Seshadri R."/>
            <person name="Santos R.L."/>
            <person name="Sangari F.J."/>
            <person name="Lobo J.M."/>
            <person name="de Jong M.F."/>
            <person name="Ren Q."/>
            <person name="Myers G."/>
            <person name="Brinkac L.M."/>
            <person name="Nelson W.C."/>
            <person name="Deboy R.T."/>
            <person name="Angiuoli S."/>
            <person name="Khouri H."/>
            <person name="Dimitrov G."/>
            <person name="Robinson J.R."/>
            <person name="Mulligan S."/>
            <person name="Walker R.L."/>
            <person name="Elzer P.E."/>
            <person name="Hassan K.A."/>
            <person name="Paulsen I.T."/>
        </authorList>
    </citation>
    <scope>NUCLEOTIDE SEQUENCE [LARGE SCALE GENOMIC DNA]</scope>
    <source>
        <strain evidence="2">ATCC 25840 / 63/290 / NCTC 10512</strain>
    </source>
</reference>
<dbReference type="KEGG" id="bov:BOV_A0507"/>
<evidence type="ECO:0000313" key="2">
    <source>
        <dbReference type="Proteomes" id="UP000006383"/>
    </source>
</evidence>
<accession>A0A0H3AV59</accession>
<dbReference type="GeneID" id="80457721"/>
<dbReference type="EMBL" id="CP000709">
    <property type="protein sequence ID" value="ABQ62652.1"/>
    <property type="molecule type" value="Genomic_DNA"/>
</dbReference>
<evidence type="ECO:0000313" key="1">
    <source>
        <dbReference type="EMBL" id="ABQ62652.1"/>
    </source>
</evidence>
<organism evidence="1 2">
    <name type="scientific">Brucella ovis (strain ATCC 25840 / 63/290 / NCTC 10512)</name>
    <dbReference type="NCBI Taxonomy" id="444178"/>
    <lineage>
        <taxon>Bacteria</taxon>
        <taxon>Pseudomonadati</taxon>
        <taxon>Pseudomonadota</taxon>
        <taxon>Alphaproteobacteria</taxon>
        <taxon>Hyphomicrobiales</taxon>
        <taxon>Brucellaceae</taxon>
        <taxon>Brucella/Ochrobactrum group</taxon>
        <taxon>Brucella</taxon>
    </lineage>
</organism>
<keyword evidence="2" id="KW-1185">Reference proteome</keyword>
<name>A0A0H3AV59_BRUO2</name>
<gene>
    <name evidence="1" type="ordered locus">BOV_A0507</name>
</gene>
<dbReference type="HOGENOM" id="CLU_3248231_0_0_5"/>
<dbReference type="AlphaFoldDB" id="A0A0H3AV59"/>